<dbReference type="Proteomes" id="UP000287394">
    <property type="component" value="Chromosome"/>
</dbReference>
<dbReference type="AlphaFoldDB" id="A0A402CXP4"/>
<accession>A0A402CXP4</accession>
<reference evidence="3 4" key="1">
    <citation type="journal article" date="2019" name="Int. J. Syst. Evol. Microbiol.">
        <title>Capsulimonas corticalis gen. nov., sp. nov., an aerobic capsulated bacterium, of a novel bacterial order, Capsulimonadales ord. nov., of the class Armatimonadia of the phylum Armatimonadetes.</title>
        <authorList>
            <person name="Li J."/>
            <person name="Kudo C."/>
            <person name="Tonouchi A."/>
        </authorList>
    </citation>
    <scope>NUCLEOTIDE SEQUENCE [LARGE SCALE GENOMIC DNA]</scope>
    <source>
        <strain evidence="3 4">AX-7</strain>
    </source>
</reference>
<dbReference type="EC" id="3.1.4.-" evidence="2"/>
<dbReference type="Pfam" id="PF12850">
    <property type="entry name" value="Metallophos_2"/>
    <property type="match status" value="1"/>
</dbReference>
<dbReference type="Gene3D" id="3.60.21.10">
    <property type="match status" value="1"/>
</dbReference>
<comment type="similarity">
    <text evidence="1 2">Belongs to the metallophosphoesterase superfamily. YfcE family.</text>
</comment>
<name>A0A402CXP4_9BACT</name>
<dbReference type="PANTHER" id="PTHR42850">
    <property type="entry name" value="METALLOPHOSPHOESTERASE"/>
    <property type="match status" value="1"/>
</dbReference>
<comment type="cofactor">
    <cofactor evidence="2">
        <name>a divalent metal cation</name>
        <dbReference type="ChEBI" id="CHEBI:60240"/>
    </cofactor>
</comment>
<sequence length="212" mass="23386">MRIGVLSDIHGDLAALSRVWAQLAREGLTTGIVLNAGDNVGYGKSPEKCVQFLRDHPNIVNVRGNYDKHVALFPERREKYQKKWGRLRPDKYATLRDSSAAISDPSRAWLAALPDFEIVDAGVAQIFLTHYSPGSKEGLGDWTPESRLAELARNTEARIVVSGHTHSAFAGYGGGTLFLNPGTVGRNWNKRAEYAILTLDDNLSTRVELKSI</sequence>
<protein>
    <recommendedName>
        <fullName evidence="2">Phosphoesterase</fullName>
        <ecNumber evidence="2">3.1.4.-</ecNumber>
    </recommendedName>
</protein>
<dbReference type="InterPro" id="IPR050126">
    <property type="entry name" value="Ap4A_hydrolase"/>
</dbReference>
<dbReference type="InterPro" id="IPR024654">
    <property type="entry name" value="Calcineurin-like_PHP_lpxH"/>
</dbReference>
<gene>
    <name evidence="3" type="ORF">CCAX7_42600</name>
</gene>
<proteinExistence type="inferred from homology"/>
<dbReference type="PANTHER" id="PTHR42850:SF2">
    <property type="entry name" value="BLL5683 PROTEIN"/>
    <property type="match status" value="1"/>
</dbReference>
<evidence type="ECO:0000313" key="3">
    <source>
        <dbReference type="EMBL" id="BDI32209.1"/>
    </source>
</evidence>
<evidence type="ECO:0000256" key="1">
    <source>
        <dbReference type="ARBA" id="ARBA00008950"/>
    </source>
</evidence>
<dbReference type="RefSeq" id="WP_165864282.1">
    <property type="nucleotide sequence ID" value="NZ_AP025739.1"/>
</dbReference>
<dbReference type="InterPro" id="IPR000979">
    <property type="entry name" value="Phosphodiesterase_MJ0936/Vps29"/>
</dbReference>
<dbReference type="NCBIfam" id="TIGR00040">
    <property type="entry name" value="yfcE"/>
    <property type="match status" value="1"/>
</dbReference>
<organism evidence="3 4">
    <name type="scientific">Capsulimonas corticalis</name>
    <dbReference type="NCBI Taxonomy" id="2219043"/>
    <lineage>
        <taxon>Bacteria</taxon>
        <taxon>Bacillati</taxon>
        <taxon>Armatimonadota</taxon>
        <taxon>Armatimonadia</taxon>
        <taxon>Capsulimonadales</taxon>
        <taxon>Capsulimonadaceae</taxon>
        <taxon>Capsulimonas</taxon>
    </lineage>
</organism>
<dbReference type="InterPro" id="IPR011152">
    <property type="entry name" value="Pesterase_MJ0912"/>
</dbReference>
<dbReference type="InterPro" id="IPR029052">
    <property type="entry name" value="Metallo-depent_PP-like"/>
</dbReference>
<evidence type="ECO:0000313" key="4">
    <source>
        <dbReference type="Proteomes" id="UP000287394"/>
    </source>
</evidence>
<dbReference type="GO" id="GO:0016791">
    <property type="term" value="F:phosphatase activity"/>
    <property type="evidence" value="ECO:0007669"/>
    <property type="project" value="TreeGrafter"/>
</dbReference>
<dbReference type="KEGG" id="ccot:CCAX7_42600"/>
<keyword evidence="2" id="KW-0479">Metal-binding</keyword>
<dbReference type="EMBL" id="AP025739">
    <property type="protein sequence ID" value="BDI32209.1"/>
    <property type="molecule type" value="Genomic_DNA"/>
</dbReference>
<dbReference type="GO" id="GO:0005737">
    <property type="term" value="C:cytoplasm"/>
    <property type="evidence" value="ECO:0007669"/>
    <property type="project" value="TreeGrafter"/>
</dbReference>
<dbReference type="PIRSF" id="PIRSF000883">
    <property type="entry name" value="Pesterase_MJ0912"/>
    <property type="match status" value="1"/>
</dbReference>
<dbReference type="SUPFAM" id="SSF56300">
    <property type="entry name" value="Metallo-dependent phosphatases"/>
    <property type="match status" value="1"/>
</dbReference>
<keyword evidence="4" id="KW-1185">Reference proteome</keyword>
<dbReference type="GO" id="GO:0046872">
    <property type="term" value="F:metal ion binding"/>
    <property type="evidence" value="ECO:0007669"/>
    <property type="project" value="UniProtKB-KW"/>
</dbReference>
<evidence type="ECO:0000256" key="2">
    <source>
        <dbReference type="RuleBase" id="RU362039"/>
    </source>
</evidence>